<organism evidence="2 3">
    <name type="scientific">Komagataella pastoris</name>
    <name type="common">Yeast</name>
    <name type="synonym">Pichia pastoris</name>
    <dbReference type="NCBI Taxonomy" id="4922"/>
    <lineage>
        <taxon>Eukaryota</taxon>
        <taxon>Fungi</taxon>
        <taxon>Dikarya</taxon>
        <taxon>Ascomycota</taxon>
        <taxon>Saccharomycotina</taxon>
        <taxon>Pichiomycetes</taxon>
        <taxon>Pichiales</taxon>
        <taxon>Pichiaceae</taxon>
        <taxon>Komagataella</taxon>
    </lineage>
</organism>
<evidence type="ECO:0000313" key="3">
    <source>
        <dbReference type="Proteomes" id="UP000094565"/>
    </source>
</evidence>
<accession>A0A1B2JA93</accession>
<name>A0A1B2JA93_PICPA</name>
<protein>
    <submittedName>
        <fullName evidence="2">BA75_03246T0</fullName>
    </submittedName>
</protein>
<reference evidence="2 3" key="1">
    <citation type="submission" date="2016-02" db="EMBL/GenBank/DDBJ databases">
        <title>Comparative genomic and transcriptomic foundation for Pichia pastoris.</title>
        <authorList>
            <person name="Love K.R."/>
            <person name="Shah K.A."/>
            <person name="Whittaker C.A."/>
            <person name="Wu J."/>
            <person name="Bartlett M.C."/>
            <person name="Ma D."/>
            <person name="Leeson R.L."/>
            <person name="Priest M."/>
            <person name="Young S.K."/>
            <person name="Love J.C."/>
        </authorList>
    </citation>
    <scope>NUCLEOTIDE SEQUENCE [LARGE SCALE GENOMIC DNA]</scope>
    <source>
        <strain evidence="2 3">ATCC 28485</strain>
    </source>
</reference>
<sequence>MTSFTYLPGQSMGTRHQNQMRHDRLSRWERQCDLKFERSGDGFSVIKVLTGVEGLGLTSTQIQLLNGMEELNNRCKLSGLSSAHAIQFAKKNLDASHRAKEIHYNLPIFCQGRNYKAKSKYLRSDHKYYTDYYNLVGTDLEPLLECFEQLHQSVLQVHYHRDRESQKQLAVDALKQYLPEFFDIAKKFTDKLERLELRTLSRNRCLLEYMGDIGDSSEPPIHVLKKTKKITPLQKTVIFNKLSHGRYSDEVCKKV</sequence>
<evidence type="ECO:0000256" key="1">
    <source>
        <dbReference type="SAM" id="MobiDB-lite"/>
    </source>
</evidence>
<evidence type="ECO:0000313" key="2">
    <source>
        <dbReference type="EMBL" id="ANZ74921.1"/>
    </source>
</evidence>
<feature type="region of interest" description="Disordered" evidence="1">
    <location>
        <begin position="1"/>
        <end position="22"/>
    </location>
</feature>
<dbReference type="Proteomes" id="UP000094565">
    <property type="component" value="Chromosome 2"/>
</dbReference>
<proteinExistence type="predicted"/>
<dbReference type="OrthoDB" id="10292376at2759"/>
<gene>
    <name evidence="2" type="ORF">ATY40_BA7503246</name>
</gene>
<dbReference type="AlphaFoldDB" id="A0A1B2JA93"/>
<dbReference type="EMBL" id="CP014585">
    <property type="protein sequence ID" value="ANZ74921.1"/>
    <property type="molecule type" value="Genomic_DNA"/>
</dbReference>
<keyword evidence="3" id="KW-1185">Reference proteome</keyword>